<dbReference type="GO" id="GO:0071164">
    <property type="term" value="F:RNA cap trimethylguanosine synthase activity"/>
    <property type="evidence" value="ECO:0007669"/>
    <property type="project" value="TreeGrafter"/>
</dbReference>
<comment type="catalytic activity">
    <reaction evidence="6">
        <text>a 5'-end (N(7)-methyl 5'-triphosphoguanosine)-ribonucleoside in snRNA + S-adenosyl-L-methionine = a 5'-end (N(2),N(7)-dimethyl 5'-triphosphoguanosine)-ribonucleoside in snRNA + S-adenosyl-L-homocysteine + H(+)</text>
        <dbReference type="Rhea" id="RHEA:78471"/>
        <dbReference type="Rhea" id="RHEA-COMP:19085"/>
        <dbReference type="Rhea" id="RHEA-COMP:19087"/>
        <dbReference type="ChEBI" id="CHEBI:15378"/>
        <dbReference type="ChEBI" id="CHEBI:57856"/>
        <dbReference type="ChEBI" id="CHEBI:59789"/>
        <dbReference type="ChEBI" id="CHEBI:156461"/>
        <dbReference type="ChEBI" id="CHEBI:172880"/>
    </reaction>
    <physiologicalReaction direction="left-to-right" evidence="6">
        <dbReference type="Rhea" id="RHEA:78472"/>
    </physiologicalReaction>
</comment>
<sequence>MFSPKKRKRRVTRRRQRRRRRDHSVKAHSRPEERGVDFFSPSVAKYWRQRYSLFSRFDDGILMDEEGWYSVTPEAIAAAHAARAASLAGRGCPLVLDGFAGVGGNAIQFATRGCHVVAVDIDPRKIGFAFHNAKIYGVEDRIDFVTGDFFRLAPRLKGDILFLSPPWGGPSYRDFRSYTLDLLKPRDGIVVVNFNPVFQKWIRPLQLSKTRYSIFQFAQQITPNIIMFLPRNVNLNQVEELSWLSSPPLKFEIQANHVQTKVKAITAYFGDIAAGSSGLSKICSGVTS</sequence>
<accession>A0A4S8IS85</accession>
<name>A0A4S8IS85_MUSBA</name>
<dbReference type="InterPro" id="IPR029063">
    <property type="entry name" value="SAM-dependent_MTases_sf"/>
</dbReference>
<evidence type="ECO:0000256" key="5">
    <source>
        <dbReference type="ARBA" id="ARBA00048763"/>
    </source>
</evidence>
<comment type="catalytic activity">
    <reaction evidence="4">
        <text>a 5'-end (N(7)-methyl 5'-triphosphoguanosine)-ribonucleoside in snoRNA + S-adenosyl-L-methionine = a 5'-end (N(2),N(7)-dimethyl 5'-triphosphoguanosine)-ribonucleoside in snoRNA + S-adenosyl-L-homocysteine + H(+)</text>
        <dbReference type="Rhea" id="RHEA:78475"/>
        <dbReference type="Rhea" id="RHEA-COMP:19086"/>
        <dbReference type="Rhea" id="RHEA-COMP:19088"/>
        <dbReference type="ChEBI" id="CHEBI:15378"/>
        <dbReference type="ChEBI" id="CHEBI:57856"/>
        <dbReference type="ChEBI" id="CHEBI:59789"/>
        <dbReference type="ChEBI" id="CHEBI:156461"/>
        <dbReference type="ChEBI" id="CHEBI:172880"/>
    </reaction>
    <physiologicalReaction direction="left-to-right" evidence="4">
        <dbReference type="Rhea" id="RHEA:78476"/>
    </physiologicalReaction>
</comment>
<evidence type="ECO:0000256" key="6">
    <source>
        <dbReference type="ARBA" id="ARBA00049075"/>
    </source>
</evidence>
<evidence type="ECO:0000313" key="9">
    <source>
        <dbReference type="EMBL" id="THU51495.1"/>
    </source>
</evidence>
<dbReference type="EMBL" id="PYDT01000009">
    <property type="protein sequence ID" value="THU51495.1"/>
    <property type="molecule type" value="Genomic_DNA"/>
</dbReference>
<gene>
    <name evidence="9" type="ORF">C4D60_Mb06t31630</name>
</gene>
<evidence type="ECO:0000256" key="8">
    <source>
        <dbReference type="SAM" id="MobiDB-lite"/>
    </source>
</evidence>
<evidence type="ECO:0000256" key="7">
    <source>
        <dbReference type="ARBA" id="ARBA00049790"/>
    </source>
</evidence>
<proteinExistence type="inferred from homology"/>
<evidence type="ECO:0000256" key="4">
    <source>
        <dbReference type="ARBA" id="ARBA00048740"/>
    </source>
</evidence>
<feature type="compositionally biased region" description="Basic residues" evidence="8">
    <location>
        <begin position="1"/>
        <end position="28"/>
    </location>
</feature>
<keyword evidence="10" id="KW-1185">Reference proteome</keyword>
<dbReference type="STRING" id="52838.A0A4S8IS85"/>
<dbReference type="InterPro" id="IPR019012">
    <property type="entry name" value="RNA_cap_Gua-N2-MeTrfase"/>
</dbReference>
<dbReference type="PANTHER" id="PTHR14741:SF41">
    <property type="entry name" value="TRIMETHYLGUANOSINE SYNTHASE"/>
    <property type="match status" value="1"/>
</dbReference>
<protein>
    <recommendedName>
        <fullName evidence="1">Trimethylguanosine synthase</fullName>
    </recommendedName>
    <alternativeName>
        <fullName evidence="7">Cap-specific guanine-N(2) methyltransferase</fullName>
    </alternativeName>
</protein>
<evidence type="ECO:0000256" key="2">
    <source>
        <dbReference type="ARBA" id="ARBA00025783"/>
    </source>
</evidence>
<dbReference type="Proteomes" id="UP000317650">
    <property type="component" value="Chromosome 6"/>
</dbReference>
<dbReference type="Gene3D" id="3.40.50.150">
    <property type="entry name" value="Vaccinia Virus protein VP39"/>
    <property type="match status" value="1"/>
</dbReference>
<organism evidence="9 10">
    <name type="scientific">Musa balbisiana</name>
    <name type="common">Banana</name>
    <dbReference type="NCBI Taxonomy" id="52838"/>
    <lineage>
        <taxon>Eukaryota</taxon>
        <taxon>Viridiplantae</taxon>
        <taxon>Streptophyta</taxon>
        <taxon>Embryophyta</taxon>
        <taxon>Tracheophyta</taxon>
        <taxon>Spermatophyta</taxon>
        <taxon>Magnoliopsida</taxon>
        <taxon>Liliopsida</taxon>
        <taxon>Zingiberales</taxon>
        <taxon>Musaceae</taxon>
        <taxon>Musa</taxon>
    </lineage>
</organism>
<evidence type="ECO:0000256" key="1">
    <source>
        <dbReference type="ARBA" id="ARBA00018517"/>
    </source>
</evidence>
<comment type="catalytic activity">
    <reaction evidence="5">
        <text>a 5'-end (N(2),N(7)-dimethyl 5'-triphosphoguanosine)-ribonucleoside in snRNA + S-adenosyl-L-methionine = a 5'-end (N(2),N(2),N(7)-trimethyl 5'-triphosphoguanosine)-ribonucleoside in snRNA + S-adenosyl-L-homocysteine + H(+)</text>
        <dbReference type="Rhea" id="RHEA:78479"/>
        <dbReference type="Rhea" id="RHEA-COMP:19087"/>
        <dbReference type="Rhea" id="RHEA-COMP:19089"/>
        <dbReference type="ChEBI" id="CHEBI:15378"/>
        <dbReference type="ChEBI" id="CHEBI:57856"/>
        <dbReference type="ChEBI" id="CHEBI:59789"/>
        <dbReference type="ChEBI" id="CHEBI:167623"/>
        <dbReference type="ChEBI" id="CHEBI:172880"/>
    </reaction>
    <physiologicalReaction direction="left-to-right" evidence="5">
        <dbReference type="Rhea" id="RHEA:78480"/>
    </physiologicalReaction>
</comment>
<dbReference type="AlphaFoldDB" id="A0A4S8IS85"/>
<dbReference type="SUPFAM" id="SSF53335">
    <property type="entry name" value="S-adenosyl-L-methionine-dependent methyltransferases"/>
    <property type="match status" value="1"/>
</dbReference>
<evidence type="ECO:0000256" key="3">
    <source>
        <dbReference type="ARBA" id="ARBA00047418"/>
    </source>
</evidence>
<dbReference type="Pfam" id="PF09445">
    <property type="entry name" value="Methyltransf_15"/>
    <property type="match status" value="1"/>
</dbReference>
<comment type="catalytic activity">
    <reaction evidence="3">
        <text>a 5'-end (N(2),N(7)-dimethyl 5'-triphosphoguanosine)-ribonucleoside in snoRNA + S-adenosyl-L-methionine = a 5'-end (N(2),N(2),N(7)-trimethyl 5'-triphosphoguanosine)-ribonucleoside in snoRNA + S-adenosyl-L-homocysteine + H(+)</text>
        <dbReference type="Rhea" id="RHEA:78507"/>
        <dbReference type="Rhea" id="RHEA-COMP:19088"/>
        <dbReference type="Rhea" id="RHEA-COMP:19090"/>
        <dbReference type="ChEBI" id="CHEBI:15378"/>
        <dbReference type="ChEBI" id="CHEBI:57856"/>
        <dbReference type="ChEBI" id="CHEBI:59789"/>
        <dbReference type="ChEBI" id="CHEBI:167623"/>
        <dbReference type="ChEBI" id="CHEBI:172880"/>
    </reaction>
    <physiologicalReaction direction="left-to-right" evidence="3">
        <dbReference type="Rhea" id="RHEA:78508"/>
    </physiologicalReaction>
</comment>
<feature type="region of interest" description="Disordered" evidence="8">
    <location>
        <begin position="1"/>
        <end position="31"/>
    </location>
</feature>
<evidence type="ECO:0000313" key="10">
    <source>
        <dbReference type="Proteomes" id="UP000317650"/>
    </source>
</evidence>
<reference evidence="9 10" key="1">
    <citation type="journal article" date="2019" name="Nat. Plants">
        <title>Genome sequencing of Musa balbisiana reveals subgenome evolution and function divergence in polyploid bananas.</title>
        <authorList>
            <person name="Yao X."/>
        </authorList>
    </citation>
    <scope>NUCLEOTIDE SEQUENCE [LARGE SCALE GENOMIC DNA]</scope>
    <source>
        <strain evidence="10">cv. DH-PKW</strain>
        <tissue evidence="9">Leaves</tissue>
    </source>
</reference>
<dbReference type="CDD" id="cd02440">
    <property type="entry name" value="AdoMet_MTases"/>
    <property type="match status" value="1"/>
</dbReference>
<dbReference type="PANTHER" id="PTHR14741">
    <property type="entry name" value="S-ADENOSYLMETHIONINE-DEPENDENT METHYLTRANSFERASE RELATED"/>
    <property type="match status" value="1"/>
</dbReference>
<comment type="caution">
    <text evidence="9">The sequence shown here is derived from an EMBL/GenBank/DDBJ whole genome shotgun (WGS) entry which is preliminary data.</text>
</comment>
<comment type="similarity">
    <text evidence="2">Belongs to the methyltransferase superfamily. Trimethylguanosine synthase family.</text>
</comment>
<dbReference type="GO" id="GO:0005634">
    <property type="term" value="C:nucleus"/>
    <property type="evidence" value="ECO:0007669"/>
    <property type="project" value="TreeGrafter"/>
</dbReference>